<evidence type="ECO:0000313" key="1">
    <source>
        <dbReference type="EMBL" id="GAA1139804.1"/>
    </source>
</evidence>
<sequence>MSAKRSRTSSRPLGFRRGPRIADLMTPDYHAFVDSSNAAERAGDAATALEYHQGIPMFRRSAHRVTLEQLAGLADEMTPWLWARWAAYQCTRAEDPDTDSRVVLQMALDYTLRMFHADAMEQAYVEGGDPVQVMAVTAGEDWAFHQLCTYELGGLACFLDTMPTGRLAAECGLARGWVDAWMGGYRLESSAPGPLVVRDLATDESIELLDLGARLHAGAGGWLIGRLVPSGTTPALMFDTRPLAVDEETAAETATGELRGAWVAALDRAFREGRVDPGVLQREDRELVTDVAGLDRLERGTPPRELAGARERLADGRDEIGRAAYRILRSAAEGTFGADEDAPFVAAAAVNAHAFSEALKQLVRPECRAGWEHWAALAPEPARGRLTRLADLSGAAAA</sequence>
<gene>
    <name evidence="1" type="ORF">GCM10009606_19300</name>
</gene>
<evidence type="ECO:0000313" key="2">
    <source>
        <dbReference type="Proteomes" id="UP001499979"/>
    </source>
</evidence>
<dbReference type="Proteomes" id="UP001499979">
    <property type="component" value="Unassembled WGS sequence"/>
</dbReference>
<dbReference type="EMBL" id="BAAAJE010000006">
    <property type="protein sequence ID" value="GAA1139804.1"/>
    <property type="molecule type" value="Genomic_DNA"/>
</dbReference>
<reference evidence="2" key="1">
    <citation type="journal article" date="2019" name="Int. J. Syst. Evol. Microbiol.">
        <title>The Global Catalogue of Microorganisms (GCM) 10K type strain sequencing project: providing services to taxonomists for standard genome sequencing and annotation.</title>
        <authorList>
            <consortium name="The Broad Institute Genomics Platform"/>
            <consortium name="The Broad Institute Genome Sequencing Center for Infectious Disease"/>
            <person name="Wu L."/>
            <person name="Ma J."/>
        </authorList>
    </citation>
    <scope>NUCLEOTIDE SEQUENCE [LARGE SCALE GENOMIC DNA]</scope>
    <source>
        <strain evidence="2">JCM 11813</strain>
    </source>
</reference>
<name>A0ABP4F199_9ACTN</name>
<keyword evidence="2" id="KW-1185">Reference proteome</keyword>
<comment type="caution">
    <text evidence="1">The sequence shown here is derived from an EMBL/GenBank/DDBJ whole genome shotgun (WGS) entry which is preliminary data.</text>
</comment>
<accession>A0ABP4F199</accession>
<proteinExistence type="predicted"/>
<protein>
    <submittedName>
        <fullName evidence="1">Uncharacterized protein</fullName>
    </submittedName>
</protein>
<dbReference type="RefSeq" id="WP_343907293.1">
    <property type="nucleotide sequence ID" value="NZ_BAAAJE010000006.1"/>
</dbReference>
<organism evidence="1 2">
    <name type="scientific">Nocardioides aquiterrae</name>
    <dbReference type="NCBI Taxonomy" id="203799"/>
    <lineage>
        <taxon>Bacteria</taxon>
        <taxon>Bacillati</taxon>
        <taxon>Actinomycetota</taxon>
        <taxon>Actinomycetes</taxon>
        <taxon>Propionibacteriales</taxon>
        <taxon>Nocardioidaceae</taxon>
        <taxon>Nocardioides</taxon>
    </lineage>
</organism>